<dbReference type="Gene3D" id="3.90.550.10">
    <property type="entry name" value="Spore Coat Polysaccharide Biosynthesis Protein SpsA, Chain A"/>
    <property type="match status" value="1"/>
</dbReference>
<proteinExistence type="predicted"/>
<accession>A0A382J957</accession>
<feature type="domain" description="Glycosyltransferase 2-like" evidence="1">
    <location>
        <begin position="17"/>
        <end position="149"/>
    </location>
</feature>
<dbReference type="PANTHER" id="PTHR43630:SF2">
    <property type="entry name" value="GLYCOSYLTRANSFERASE"/>
    <property type="match status" value="1"/>
</dbReference>
<evidence type="ECO:0000259" key="1">
    <source>
        <dbReference type="Pfam" id="PF00535"/>
    </source>
</evidence>
<organism evidence="2">
    <name type="scientific">marine metagenome</name>
    <dbReference type="NCBI Taxonomy" id="408172"/>
    <lineage>
        <taxon>unclassified sequences</taxon>
        <taxon>metagenomes</taxon>
        <taxon>ecological metagenomes</taxon>
    </lineage>
</organism>
<gene>
    <name evidence="2" type="ORF">METZ01_LOCUS261280</name>
</gene>
<evidence type="ECO:0000313" key="2">
    <source>
        <dbReference type="EMBL" id="SVC08426.1"/>
    </source>
</evidence>
<dbReference type="AlphaFoldDB" id="A0A382J957"/>
<reference evidence="2" key="1">
    <citation type="submission" date="2018-05" db="EMBL/GenBank/DDBJ databases">
        <authorList>
            <person name="Lanie J.A."/>
            <person name="Ng W.-L."/>
            <person name="Kazmierczak K.M."/>
            <person name="Andrzejewski T.M."/>
            <person name="Davidsen T.M."/>
            <person name="Wayne K.J."/>
            <person name="Tettelin H."/>
            <person name="Glass J.I."/>
            <person name="Rusch D."/>
            <person name="Podicherti R."/>
            <person name="Tsui H.-C.T."/>
            <person name="Winkler M.E."/>
        </authorList>
    </citation>
    <scope>NUCLEOTIDE SEQUENCE</scope>
</reference>
<dbReference type="Pfam" id="PF00535">
    <property type="entry name" value="Glycos_transf_2"/>
    <property type="match status" value="1"/>
</dbReference>
<feature type="non-terminal residue" evidence="2">
    <location>
        <position position="289"/>
    </location>
</feature>
<dbReference type="PANTHER" id="PTHR43630">
    <property type="entry name" value="POLY-BETA-1,6-N-ACETYL-D-GLUCOSAMINE SYNTHASE"/>
    <property type="match status" value="1"/>
</dbReference>
<protein>
    <recommendedName>
        <fullName evidence="1">Glycosyltransferase 2-like domain-containing protein</fullName>
    </recommendedName>
</protein>
<sequence length="289" mass="33547">MFPVNHLSNSPKYPRVSIIITTRNEEKNIENCLLSINAQTYPAEFIETIVIDNSSTDLTKEISLKYTNLVYDKGPERSAQRNHGILKVASGTYVIFLDADMILSPDLIERCQEFIESNNLNALHIPEIILGTNFWSRARRLERSFYSGTVIDGARFFNKETFIKSGGFDESLNGPEDWDLDKKIKRIGTIGLLGYSKKPGTQFPKKMENFIRLCGVDPNQHPSVIYHNESELNLRQYLKKKNYYAKNFETYIKKWGKEDSDIKKQFGFGYRYFGVFLEKNKWKLLLRNP</sequence>
<name>A0A382J957_9ZZZZ</name>
<dbReference type="InterPro" id="IPR029044">
    <property type="entry name" value="Nucleotide-diphossugar_trans"/>
</dbReference>
<dbReference type="EMBL" id="UINC01072641">
    <property type="protein sequence ID" value="SVC08426.1"/>
    <property type="molecule type" value="Genomic_DNA"/>
</dbReference>
<dbReference type="SUPFAM" id="SSF53448">
    <property type="entry name" value="Nucleotide-diphospho-sugar transferases"/>
    <property type="match status" value="1"/>
</dbReference>
<dbReference type="InterPro" id="IPR001173">
    <property type="entry name" value="Glyco_trans_2-like"/>
</dbReference>